<dbReference type="InterPro" id="IPR036690">
    <property type="entry name" value="Fdx_antiC-bd_sf"/>
</dbReference>
<feature type="domain" description="FDX-ACB" evidence="1">
    <location>
        <begin position="1"/>
        <end position="33"/>
    </location>
</feature>
<protein>
    <recommendedName>
        <fullName evidence="1">FDX-ACB domain-containing protein</fullName>
    </recommendedName>
</protein>
<evidence type="ECO:0000259" key="1">
    <source>
        <dbReference type="PROSITE" id="PS51447"/>
    </source>
</evidence>
<sequence length="34" mass="3858">YRSSEGTLKDKQVDEVHAKVIERLCEDLNAAIRA</sequence>
<dbReference type="Gene3D" id="3.30.70.380">
    <property type="entry name" value="Ferrodoxin-fold anticodon-binding domain"/>
    <property type="match status" value="1"/>
</dbReference>
<feature type="non-terminal residue" evidence="2">
    <location>
        <position position="1"/>
    </location>
</feature>
<dbReference type="EMBL" id="UINC01093969">
    <property type="protein sequence ID" value="SVC48809.1"/>
    <property type="molecule type" value="Genomic_DNA"/>
</dbReference>
<dbReference type="AlphaFoldDB" id="A0A382MIX7"/>
<proteinExistence type="predicted"/>
<dbReference type="SUPFAM" id="SSF54991">
    <property type="entry name" value="Anticodon-binding domain of PheRS"/>
    <property type="match status" value="1"/>
</dbReference>
<dbReference type="PROSITE" id="PS51447">
    <property type="entry name" value="FDX_ACB"/>
    <property type="match status" value="1"/>
</dbReference>
<accession>A0A382MIX7</accession>
<evidence type="ECO:0000313" key="2">
    <source>
        <dbReference type="EMBL" id="SVC48809.1"/>
    </source>
</evidence>
<dbReference type="InterPro" id="IPR005121">
    <property type="entry name" value="Fdx_antiC-bd"/>
</dbReference>
<name>A0A382MIX7_9ZZZZ</name>
<reference evidence="2" key="1">
    <citation type="submission" date="2018-05" db="EMBL/GenBank/DDBJ databases">
        <authorList>
            <person name="Lanie J.A."/>
            <person name="Ng W.-L."/>
            <person name="Kazmierczak K.M."/>
            <person name="Andrzejewski T.M."/>
            <person name="Davidsen T.M."/>
            <person name="Wayne K.J."/>
            <person name="Tettelin H."/>
            <person name="Glass J.I."/>
            <person name="Rusch D."/>
            <person name="Podicherti R."/>
            <person name="Tsui H.-C.T."/>
            <person name="Winkler M.E."/>
        </authorList>
    </citation>
    <scope>NUCLEOTIDE SEQUENCE</scope>
</reference>
<organism evidence="2">
    <name type="scientific">marine metagenome</name>
    <dbReference type="NCBI Taxonomy" id="408172"/>
    <lineage>
        <taxon>unclassified sequences</taxon>
        <taxon>metagenomes</taxon>
        <taxon>ecological metagenomes</taxon>
    </lineage>
</organism>
<gene>
    <name evidence="2" type="ORF">METZ01_LOCUS301663</name>
</gene>